<name>A0A2K8SSA9_9NOSO</name>
<evidence type="ECO:0000313" key="1">
    <source>
        <dbReference type="EMBL" id="AUB38301.1"/>
    </source>
</evidence>
<dbReference type="AlphaFoldDB" id="A0A2K8SSA9"/>
<protein>
    <submittedName>
        <fullName evidence="1">Uncharacterized protein</fullName>
    </submittedName>
</protein>
<dbReference type="Proteomes" id="UP000232003">
    <property type="component" value="Chromosome"/>
</dbReference>
<organism evidence="1 2">
    <name type="scientific">Nostoc flagelliforme CCNUN1</name>
    <dbReference type="NCBI Taxonomy" id="2038116"/>
    <lineage>
        <taxon>Bacteria</taxon>
        <taxon>Bacillati</taxon>
        <taxon>Cyanobacteriota</taxon>
        <taxon>Cyanophyceae</taxon>
        <taxon>Nostocales</taxon>
        <taxon>Nostocaceae</taxon>
        <taxon>Nostoc</taxon>
    </lineage>
</organism>
<proteinExistence type="predicted"/>
<evidence type="ECO:0000313" key="2">
    <source>
        <dbReference type="Proteomes" id="UP000232003"/>
    </source>
</evidence>
<reference evidence="1 2" key="1">
    <citation type="submission" date="2017-11" db="EMBL/GenBank/DDBJ databases">
        <title>Complete genome of a free-living desiccation-tolerant cyanobacterium and its photosynthetic adaptation to extreme terrestrial habitat.</title>
        <authorList>
            <person name="Shang J."/>
        </authorList>
    </citation>
    <scope>NUCLEOTIDE SEQUENCE [LARGE SCALE GENOMIC DNA]</scope>
    <source>
        <strain evidence="1 2">CCNUN1</strain>
    </source>
</reference>
<gene>
    <name evidence="1" type="ORF">COO91_04266</name>
</gene>
<dbReference type="KEGG" id="nfl:COO91_04266"/>
<accession>A0A2K8SSA9</accession>
<keyword evidence="2" id="KW-1185">Reference proteome</keyword>
<dbReference type="EMBL" id="CP024785">
    <property type="protein sequence ID" value="AUB38301.1"/>
    <property type="molecule type" value="Genomic_DNA"/>
</dbReference>
<sequence length="39" mass="4876">MFQVLDNVSDRPNTQIYIYHQHQEKRVKKLFKQCFFSEE</sequence>